<reference evidence="5" key="1">
    <citation type="journal article" date="2014" name="Front. Microbiol.">
        <title>High frequency of phylogenetically diverse reductive dehalogenase-homologous genes in deep subseafloor sedimentary metagenomes.</title>
        <authorList>
            <person name="Kawai M."/>
            <person name="Futagami T."/>
            <person name="Toyoda A."/>
            <person name="Takaki Y."/>
            <person name="Nishi S."/>
            <person name="Hori S."/>
            <person name="Arai W."/>
            <person name="Tsubouchi T."/>
            <person name="Morono Y."/>
            <person name="Uchiyama I."/>
            <person name="Ito T."/>
            <person name="Fujiyama A."/>
            <person name="Inagaki F."/>
            <person name="Takami H."/>
        </authorList>
    </citation>
    <scope>NUCLEOTIDE SEQUENCE</scope>
    <source>
        <strain evidence="5">Expedition CK06-06</strain>
    </source>
</reference>
<evidence type="ECO:0000256" key="4">
    <source>
        <dbReference type="SAM" id="MobiDB-lite"/>
    </source>
</evidence>
<name>X1DJH4_9ZZZZ</name>
<dbReference type="PROSITE" id="PS51419">
    <property type="entry name" value="RAB"/>
    <property type="match status" value="1"/>
</dbReference>
<dbReference type="InterPro" id="IPR027417">
    <property type="entry name" value="P-loop_NTPase"/>
</dbReference>
<sequence length="141" mass="15988">MAKKKQPQSKSKKDAEGPVLFEDNIDKHHRMKDDSSSTEDKESASLKTSSYMVKLVLIGDAAVGKTSIRQRYLGKGFQREHLATLGADFAATTRNIDNYSVKYQIWDLAGQPMFKNVRPRFYKGCFGSLAIFDITRKDTFQ</sequence>
<evidence type="ECO:0000256" key="3">
    <source>
        <dbReference type="ARBA" id="ARBA00023134"/>
    </source>
</evidence>
<dbReference type="PANTHER" id="PTHR47981">
    <property type="entry name" value="RAB FAMILY"/>
    <property type="match status" value="1"/>
</dbReference>
<feature type="region of interest" description="Disordered" evidence="4">
    <location>
        <begin position="1"/>
        <end position="47"/>
    </location>
</feature>
<keyword evidence="2" id="KW-0547">Nucleotide-binding</keyword>
<dbReference type="GO" id="GO:0008333">
    <property type="term" value="P:endosome to lysosome transport"/>
    <property type="evidence" value="ECO:0007669"/>
    <property type="project" value="TreeGrafter"/>
</dbReference>
<dbReference type="Gene3D" id="3.40.50.300">
    <property type="entry name" value="P-loop containing nucleotide triphosphate hydrolases"/>
    <property type="match status" value="1"/>
</dbReference>
<dbReference type="GO" id="GO:0005525">
    <property type="term" value="F:GTP binding"/>
    <property type="evidence" value="ECO:0007669"/>
    <property type="project" value="UniProtKB-KW"/>
</dbReference>
<evidence type="ECO:0000313" key="5">
    <source>
        <dbReference type="EMBL" id="GAG96561.1"/>
    </source>
</evidence>
<dbReference type="GO" id="GO:0090385">
    <property type="term" value="P:phagosome-lysosome fusion"/>
    <property type="evidence" value="ECO:0007669"/>
    <property type="project" value="TreeGrafter"/>
</dbReference>
<organism evidence="5">
    <name type="scientific">marine sediment metagenome</name>
    <dbReference type="NCBI Taxonomy" id="412755"/>
    <lineage>
        <taxon>unclassified sequences</taxon>
        <taxon>metagenomes</taxon>
        <taxon>ecological metagenomes</taxon>
    </lineage>
</organism>
<dbReference type="SUPFAM" id="SSF52540">
    <property type="entry name" value="P-loop containing nucleoside triphosphate hydrolases"/>
    <property type="match status" value="1"/>
</dbReference>
<dbReference type="EMBL" id="BART01027725">
    <property type="protein sequence ID" value="GAG96561.1"/>
    <property type="molecule type" value="Genomic_DNA"/>
</dbReference>
<gene>
    <name evidence="5" type="ORF">S01H4_49083</name>
</gene>
<proteinExistence type="inferred from homology"/>
<accession>X1DJH4</accession>
<comment type="caution">
    <text evidence="5">The sequence shown here is derived from an EMBL/GenBank/DDBJ whole genome shotgun (WGS) entry which is preliminary data.</text>
</comment>
<dbReference type="GO" id="GO:0005770">
    <property type="term" value="C:late endosome"/>
    <property type="evidence" value="ECO:0007669"/>
    <property type="project" value="TreeGrafter"/>
</dbReference>
<feature type="compositionally biased region" description="Basic and acidic residues" evidence="4">
    <location>
        <begin position="31"/>
        <end position="44"/>
    </location>
</feature>
<keyword evidence="3" id="KW-0342">GTP-binding</keyword>
<dbReference type="Pfam" id="PF00071">
    <property type="entry name" value="Ras"/>
    <property type="match status" value="1"/>
</dbReference>
<dbReference type="CDD" id="cd00154">
    <property type="entry name" value="Rab"/>
    <property type="match status" value="1"/>
</dbReference>
<dbReference type="PRINTS" id="PR00449">
    <property type="entry name" value="RASTRNSFRMNG"/>
</dbReference>
<dbReference type="AlphaFoldDB" id="X1DJH4"/>
<evidence type="ECO:0000256" key="1">
    <source>
        <dbReference type="ARBA" id="ARBA00006270"/>
    </source>
</evidence>
<evidence type="ECO:0000256" key="2">
    <source>
        <dbReference type="ARBA" id="ARBA00022741"/>
    </source>
</evidence>
<dbReference type="FunFam" id="3.40.50.300:FF:001447">
    <property type="entry name" value="Ras-related protein Rab-1B"/>
    <property type="match status" value="1"/>
</dbReference>
<dbReference type="PANTHER" id="PTHR47981:SF42">
    <property type="entry name" value="RAS-RELATED PROTEIN RAB-7L1-LIKE ISOFORM X1"/>
    <property type="match status" value="1"/>
</dbReference>
<dbReference type="InterPro" id="IPR001806">
    <property type="entry name" value="Small_GTPase"/>
</dbReference>
<dbReference type="GO" id="GO:0003924">
    <property type="term" value="F:GTPase activity"/>
    <property type="evidence" value="ECO:0007669"/>
    <property type="project" value="InterPro"/>
</dbReference>
<protein>
    <submittedName>
        <fullName evidence="5">Uncharacterized protein</fullName>
    </submittedName>
</protein>
<dbReference type="GO" id="GO:0045335">
    <property type="term" value="C:phagocytic vesicle"/>
    <property type="evidence" value="ECO:0007669"/>
    <property type="project" value="TreeGrafter"/>
</dbReference>
<dbReference type="SMART" id="SM00175">
    <property type="entry name" value="RAB"/>
    <property type="match status" value="1"/>
</dbReference>
<dbReference type="GO" id="GO:0005764">
    <property type="term" value="C:lysosome"/>
    <property type="evidence" value="ECO:0007669"/>
    <property type="project" value="TreeGrafter"/>
</dbReference>
<comment type="similarity">
    <text evidence="1">Belongs to the small GTPase superfamily. Rab family.</text>
</comment>
<feature type="non-terminal residue" evidence="5">
    <location>
        <position position="141"/>
    </location>
</feature>